<dbReference type="InterPro" id="IPR006119">
    <property type="entry name" value="Resolv_N"/>
</dbReference>
<dbReference type="Pfam" id="PF07508">
    <property type="entry name" value="Recombinase"/>
    <property type="match status" value="1"/>
</dbReference>
<dbReference type="InterPro" id="IPR006118">
    <property type="entry name" value="Recombinase_CS"/>
</dbReference>
<keyword evidence="10" id="KW-1185">Reference proteome</keyword>
<dbReference type="KEGG" id="rst:ATY39_07585"/>
<dbReference type="GO" id="GO:0015074">
    <property type="term" value="P:DNA integration"/>
    <property type="evidence" value="ECO:0007669"/>
    <property type="project" value="UniProtKB-KW"/>
</dbReference>
<dbReference type="InterPro" id="IPR038109">
    <property type="entry name" value="DNA_bind_recomb_sf"/>
</dbReference>
<dbReference type="CDD" id="cd00338">
    <property type="entry name" value="Ser_Recombinase"/>
    <property type="match status" value="1"/>
</dbReference>
<evidence type="ECO:0008006" key="11">
    <source>
        <dbReference type="Google" id="ProtNLM"/>
    </source>
</evidence>
<accession>A0A143HC70</accession>
<dbReference type="GO" id="GO:0003677">
    <property type="term" value="F:DNA binding"/>
    <property type="evidence" value="ECO:0007669"/>
    <property type="project" value="UniProtKB-KW"/>
</dbReference>
<sequence length="601" mass="70778">MRVAIYIRVSTKLQEDRYSLSSQKLELTRYALEQKWTIVDIFKDVDSGGKLHKVGLEALLDCVDEGKVDVVLCVDQDRLSRLDTIEWEYLKQALRENNVKIAEPGNVTDLSNEDDEFISDIKNLIAKREKRSIVRRMMRGLRQYTREGKVWGKQPDEYHYDVNTKELTINEEYAWIIPRIDQLYLEEQMGLHRIAEYLNSVVKTSSNRKWTAVQVRNKLINPCYHGILRREFPNETIEVEGVYPPLRTKETFERIQATLQKRHMVYPSSDFHFLRNISIKCADCNHILSVRKGSTHGDSSKYYLKHAVEYVNNKCSANPSINTDRIKRPLIAALQDILKSEETAQKYFQTEYNEEDVHLIEKEVKHLKKKLLDTNSKLDNLLDLYLDGTWSKEKLDERKLSFEQEIKGLQEQLKNRENKLKLIREQRLNYNTVIQYFVIIKDMDRLLDEGDKQRLLGALFPTATYRPQTNELILHAIVNGKITLDITIAIDDKDVIYEERLVETYRKRYNETQQLLSENKWITFKELTRISPYNAKTLRKDEQLFGPYQYLMPAKGSKELAEYKRQRIVEYIDLNGKKSITRIAKDLGYSRKTVSELLNML</sequence>
<dbReference type="InterPro" id="IPR036162">
    <property type="entry name" value="Resolvase-like_N_sf"/>
</dbReference>
<reference evidence="9 10" key="1">
    <citation type="journal article" date="2016" name="Genome Announc.">
        <title>Whole-Genome Sequence of Rummeliibacillus stabekisii Strain PP9 Isolated from Antarctic Soil.</title>
        <authorList>
            <person name="da Mota F.F."/>
            <person name="Vollu R.E."/>
            <person name="Jurelevicius D."/>
            <person name="Seldin L."/>
        </authorList>
    </citation>
    <scope>NUCLEOTIDE SEQUENCE [LARGE SCALE GENOMIC DNA]</scope>
    <source>
        <strain evidence="9 10">PP9</strain>
    </source>
</reference>
<dbReference type="SMART" id="SM00857">
    <property type="entry name" value="Resolvase"/>
    <property type="match status" value="1"/>
</dbReference>
<evidence type="ECO:0000313" key="9">
    <source>
        <dbReference type="EMBL" id="AMW99338.1"/>
    </source>
</evidence>
<dbReference type="PANTHER" id="PTHR30461">
    <property type="entry name" value="DNA-INVERTASE FROM LAMBDOID PROPHAGE"/>
    <property type="match status" value="1"/>
</dbReference>
<evidence type="ECO:0000256" key="3">
    <source>
        <dbReference type="ARBA" id="ARBA00023172"/>
    </source>
</evidence>
<dbReference type="OrthoDB" id="9797501at2"/>
<dbReference type="PROSITE" id="PS51736">
    <property type="entry name" value="RECOMBINASES_3"/>
    <property type="match status" value="1"/>
</dbReference>
<keyword evidence="1" id="KW-0229">DNA integration</keyword>
<dbReference type="Gene3D" id="3.90.1750.20">
    <property type="entry name" value="Putative Large Serine Recombinase, Chain B, Domain 2"/>
    <property type="match status" value="1"/>
</dbReference>
<dbReference type="Pfam" id="PF00239">
    <property type="entry name" value="Resolvase"/>
    <property type="match status" value="1"/>
</dbReference>
<proteinExistence type="predicted"/>
<evidence type="ECO:0000259" key="7">
    <source>
        <dbReference type="PROSITE" id="PS51736"/>
    </source>
</evidence>
<feature type="domain" description="Recombinase" evidence="8">
    <location>
        <begin position="157"/>
        <end position="265"/>
    </location>
</feature>
<evidence type="ECO:0000256" key="4">
    <source>
        <dbReference type="PIRSR" id="PIRSR606118-50"/>
    </source>
</evidence>
<dbReference type="InterPro" id="IPR011109">
    <property type="entry name" value="DNA_bind_recombinase_dom"/>
</dbReference>
<dbReference type="STRING" id="241244.ATY39_07585"/>
<evidence type="ECO:0000313" key="10">
    <source>
        <dbReference type="Proteomes" id="UP000076021"/>
    </source>
</evidence>
<protein>
    <recommendedName>
        <fullName evidence="11">Recombinase family protein</fullName>
    </recommendedName>
</protein>
<keyword evidence="3" id="KW-0233">DNA recombination</keyword>
<reference evidence="10" key="2">
    <citation type="submission" date="2016-03" db="EMBL/GenBank/DDBJ databases">
        <authorList>
            <person name="Seldin L."/>
        </authorList>
    </citation>
    <scope>NUCLEOTIDE SEQUENCE [LARGE SCALE GENOMIC DNA]</scope>
    <source>
        <strain evidence="10">PP9</strain>
    </source>
</reference>
<feature type="domain" description="Resolvase/invertase-type recombinase catalytic" evidence="7">
    <location>
        <begin position="2"/>
        <end position="148"/>
    </location>
</feature>
<evidence type="ECO:0000256" key="5">
    <source>
        <dbReference type="PROSITE-ProRule" id="PRU10137"/>
    </source>
</evidence>
<organism evidence="9 10">
    <name type="scientific">Rummeliibacillus stabekisii</name>
    <dbReference type="NCBI Taxonomy" id="241244"/>
    <lineage>
        <taxon>Bacteria</taxon>
        <taxon>Bacillati</taxon>
        <taxon>Bacillota</taxon>
        <taxon>Bacilli</taxon>
        <taxon>Bacillales</taxon>
        <taxon>Caryophanaceae</taxon>
        <taxon>Rummeliibacillus</taxon>
    </lineage>
</organism>
<gene>
    <name evidence="9" type="ORF">ATY39_07585</name>
</gene>
<evidence type="ECO:0000256" key="2">
    <source>
        <dbReference type="ARBA" id="ARBA00023125"/>
    </source>
</evidence>
<dbReference type="RefSeq" id="WP_066788061.1">
    <property type="nucleotide sequence ID" value="NZ_CP014806.1"/>
</dbReference>
<dbReference type="PANTHER" id="PTHR30461:SF23">
    <property type="entry name" value="DNA RECOMBINASE-RELATED"/>
    <property type="match status" value="1"/>
</dbReference>
<dbReference type="EMBL" id="CP014806">
    <property type="protein sequence ID" value="AMW99338.1"/>
    <property type="molecule type" value="Genomic_DNA"/>
</dbReference>
<keyword evidence="6" id="KW-0175">Coiled coil</keyword>
<dbReference type="AlphaFoldDB" id="A0A143HC70"/>
<keyword evidence="2" id="KW-0238">DNA-binding</keyword>
<evidence type="ECO:0000256" key="1">
    <source>
        <dbReference type="ARBA" id="ARBA00022908"/>
    </source>
</evidence>
<dbReference type="Gene3D" id="3.40.50.1390">
    <property type="entry name" value="Resolvase, N-terminal catalytic domain"/>
    <property type="match status" value="1"/>
</dbReference>
<dbReference type="InterPro" id="IPR050639">
    <property type="entry name" value="SSR_resolvase"/>
</dbReference>
<feature type="active site" description="O-(5'-phospho-DNA)-serine intermediate" evidence="4 5">
    <location>
        <position position="10"/>
    </location>
</feature>
<dbReference type="PROSITE" id="PS51737">
    <property type="entry name" value="RECOMBINASE_DNA_BIND"/>
    <property type="match status" value="1"/>
</dbReference>
<dbReference type="GO" id="GO:0000150">
    <property type="term" value="F:DNA strand exchange activity"/>
    <property type="evidence" value="ECO:0007669"/>
    <property type="project" value="InterPro"/>
</dbReference>
<feature type="coiled-coil region" evidence="6">
    <location>
        <begin position="364"/>
        <end position="426"/>
    </location>
</feature>
<dbReference type="SUPFAM" id="SSF53041">
    <property type="entry name" value="Resolvase-like"/>
    <property type="match status" value="1"/>
</dbReference>
<name>A0A143HC70_9BACL</name>
<evidence type="ECO:0000256" key="6">
    <source>
        <dbReference type="SAM" id="Coils"/>
    </source>
</evidence>
<dbReference type="PROSITE" id="PS00397">
    <property type="entry name" value="RECOMBINASES_1"/>
    <property type="match status" value="1"/>
</dbReference>
<dbReference type="Proteomes" id="UP000076021">
    <property type="component" value="Chromosome"/>
</dbReference>
<evidence type="ECO:0000259" key="8">
    <source>
        <dbReference type="PROSITE" id="PS51737"/>
    </source>
</evidence>